<dbReference type="Proteomes" id="UP000014500">
    <property type="component" value="Unassembled WGS sequence"/>
</dbReference>
<organism evidence="1 2">
    <name type="scientific">Strigamia maritima</name>
    <name type="common">European centipede</name>
    <name type="synonym">Geophilus maritimus</name>
    <dbReference type="NCBI Taxonomy" id="126957"/>
    <lineage>
        <taxon>Eukaryota</taxon>
        <taxon>Metazoa</taxon>
        <taxon>Ecdysozoa</taxon>
        <taxon>Arthropoda</taxon>
        <taxon>Myriapoda</taxon>
        <taxon>Chilopoda</taxon>
        <taxon>Pleurostigmophora</taxon>
        <taxon>Geophilomorpha</taxon>
        <taxon>Linotaeniidae</taxon>
        <taxon>Strigamia</taxon>
    </lineage>
</organism>
<reference evidence="1" key="2">
    <citation type="submission" date="2015-02" db="UniProtKB">
        <authorList>
            <consortium name="EnsemblMetazoa"/>
        </authorList>
    </citation>
    <scope>IDENTIFICATION</scope>
</reference>
<reference evidence="2" key="1">
    <citation type="submission" date="2011-05" db="EMBL/GenBank/DDBJ databases">
        <authorList>
            <person name="Richards S.R."/>
            <person name="Qu J."/>
            <person name="Jiang H."/>
            <person name="Jhangiani S.N."/>
            <person name="Agravi P."/>
            <person name="Goodspeed R."/>
            <person name="Gross S."/>
            <person name="Mandapat C."/>
            <person name="Jackson L."/>
            <person name="Mathew T."/>
            <person name="Pu L."/>
            <person name="Thornton R."/>
            <person name="Saada N."/>
            <person name="Wilczek-Boney K.B."/>
            <person name="Lee S."/>
            <person name="Kovar C."/>
            <person name="Wu Y."/>
            <person name="Scherer S.E."/>
            <person name="Worley K.C."/>
            <person name="Muzny D.M."/>
            <person name="Gibbs R."/>
        </authorList>
    </citation>
    <scope>NUCLEOTIDE SEQUENCE</scope>
    <source>
        <strain evidence="2">Brora</strain>
    </source>
</reference>
<protein>
    <submittedName>
        <fullName evidence="1">Uncharacterized protein</fullName>
    </submittedName>
</protein>
<dbReference type="AlphaFoldDB" id="T1J4U5"/>
<evidence type="ECO:0000313" key="1">
    <source>
        <dbReference type="EnsemblMetazoa" id="SMAR008641-PA"/>
    </source>
</evidence>
<keyword evidence="2" id="KW-1185">Reference proteome</keyword>
<dbReference type="EMBL" id="JH431849">
    <property type="status" value="NOT_ANNOTATED_CDS"/>
    <property type="molecule type" value="Genomic_DNA"/>
</dbReference>
<proteinExistence type="predicted"/>
<dbReference type="EnsemblMetazoa" id="SMAR008641-RA">
    <property type="protein sequence ID" value="SMAR008641-PA"/>
    <property type="gene ID" value="SMAR008641"/>
</dbReference>
<sequence length="83" mass="9955">AENKWFKHISYFAPEKIFFITDFYGKDLSIIVLKYLCQSDFTYSSLDFSLRISFNFLMWRHPSEDKSRCGNESIEKIIILRKS</sequence>
<name>T1J4U5_STRMM</name>
<dbReference type="HOGENOM" id="CLU_2549596_0_0_1"/>
<evidence type="ECO:0000313" key="2">
    <source>
        <dbReference type="Proteomes" id="UP000014500"/>
    </source>
</evidence>
<accession>T1J4U5</accession>